<gene>
    <name evidence="3" type="ORF">LVIROSA_LOCUS27238</name>
</gene>
<dbReference type="EMBL" id="CAKMRJ010005412">
    <property type="protein sequence ID" value="CAH1441153.1"/>
    <property type="molecule type" value="Genomic_DNA"/>
</dbReference>
<dbReference type="Pfam" id="PF03407">
    <property type="entry name" value="Nucleotid_trans"/>
    <property type="match status" value="1"/>
</dbReference>
<organism evidence="3 4">
    <name type="scientific">Lactuca virosa</name>
    <dbReference type="NCBI Taxonomy" id="75947"/>
    <lineage>
        <taxon>Eukaryota</taxon>
        <taxon>Viridiplantae</taxon>
        <taxon>Streptophyta</taxon>
        <taxon>Embryophyta</taxon>
        <taxon>Tracheophyta</taxon>
        <taxon>Spermatophyta</taxon>
        <taxon>Magnoliopsida</taxon>
        <taxon>eudicotyledons</taxon>
        <taxon>Gunneridae</taxon>
        <taxon>Pentapetalae</taxon>
        <taxon>asterids</taxon>
        <taxon>campanulids</taxon>
        <taxon>Asterales</taxon>
        <taxon>Asteraceae</taxon>
        <taxon>Cichorioideae</taxon>
        <taxon>Cichorieae</taxon>
        <taxon>Lactucinae</taxon>
        <taxon>Lactuca</taxon>
    </lineage>
</organism>
<reference evidence="3 4" key="1">
    <citation type="submission" date="2022-01" db="EMBL/GenBank/DDBJ databases">
        <authorList>
            <person name="Xiong W."/>
            <person name="Schranz E."/>
        </authorList>
    </citation>
    <scope>NUCLEOTIDE SEQUENCE [LARGE SCALE GENOMIC DNA]</scope>
</reference>
<dbReference type="AlphaFoldDB" id="A0AAU9NTP2"/>
<protein>
    <recommendedName>
        <fullName evidence="2">Nucleotide-diphospho-sugar transferase domain-containing protein</fullName>
    </recommendedName>
</protein>
<dbReference type="Proteomes" id="UP001157418">
    <property type="component" value="Unassembled WGS sequence"/>
</dbReference>
<accession>A0AAU9NTP2</accession>
<dbReference type="InterPro" id="IPR005069">
    <property type="entry name" value="Nucl-diP-sugar_transferase"/>
</dbReference>
<feature type="domain" description="Nucleotide-diphospho-sugar transferase" evidence="2">
    <location>
        <begin position="444"/>
        <end position="472"/>
    </location>
</feature>
<comment type="caution">
    <text evidence="3">The sequence shown here is derived from an EMBL/GenBank/DDBJ whole genome shotgun (WGS) entry which is preliminary data.</text>
</comment>
<name>A0AAU9NTP2_9ASTR</name>
<keyword evidence="4" id="KW-1185">Reference proteome</keyword>
<evidence type="ECO:0000313" key="3">
    <source>
        <dbReference type="EMBL" id="CAH1441153.1"/>
    </source>
</evidence>
<dbReference type="PANTHER" id="PTHR45523">
    <property type="entry name" value="TETRATRICOPEPTIDE REPEAT (TPR)-CONTAINING PROTEIN-RELATED"/>
    <property type="match status" value="1"/>
</dbReference>
<dbReference type="PANTHER" id="PTHR45523:SF2">
    <property type="entry name" value="OS02G0470600 PROTEIN"/>
    <property type="match status" value="1"/>
</dbReference>
<evidence type="ECO:0000256" key="1">
    <source>
        <dbReference type="SAM" id="MobiDB-lite"/>
    </source>
</evidence>
<evidence type="ECO:0000259" key="2">
    <source>
        <dbReference type="Pfam" id="PF03407"/>
    </source>
</evidence>
<feature type="region of interest" description="Disordered" evidence="1">
    <location>
        <begin position="211"/>
        <end position="243"/>
    </location>
</feature>
<evidence type="ECO:0000313" key="4">
    <source>
        <dbReference type="Proteomes" id="UP001157418"/>
    </source>
</evidence>
<sequence length="531" mass="59604">MNPNRIVRLLILLKQPVFLYLCTLYPFPFGSPNRDHQHRTPSSLRVRSASDEIDSCTDSVIGDDYRCFFRSYSDRHQLLFPVVGFHKGNNMLVIAGFILCSTRFPLASHTFFPASNPLSLRQTHLRPPSLAHHRRHSPIKIVTEKSLSTPHLNLSNIAYHEFSHCLFCGGLYGSEPPAFQRAEMERLANQSVDENDKGFLTEAQCASPRLGKVENVGDTQETSESQKDYPAPASIDETDTLSDIDDSEVHPGSILVEGTLGNFRLCDCSLGTDHVWGWIFDIRNQGAESLIQSYSPEDDHYEGYNFSLSGKLSSIRIQELLTYLVALAPPVSEEAIKFVDKVGGFEWLIKKYEMDGAAARKLDLSLETPIIVVPRDSNGTELVVLPFQLQFVHNHIICLVTCENGLSLFLSWMQFLGSEGSLHIVVSDKDYGIITNCLAMNLGEQPDYLKMMWLRIDFLRSFLELGYNFLFTVLSEAKKITESRMAAKAAKDAELAITSNTSPEGVEKTGAPKFPTKAVCAESIWNCERRY</sequence>
<proteinExistence type="predicted"/>